<feature type="domain" description="Phospholipid/glycerol acyltransferase" evidence="4">
    <location>
        <begin position="33"/>
        <end position="154"/>
    </location>
</feature>
<evidence type="ECO:0000313" key="5">
    <source>
        <dbReference type="EMBL" id="MFK2877950.1"/>
    </source>
</evidence>
<evidence type="ECO:0000313" key="6">
    <source>
        <dbReference type="Proteomes" id="UP001620339"/>
    </source>
</evidence>
<name>A0ABW8J8P6_9GAMM</name>
<dbReference type="Proteomes" id="UP001620339">
    <property type="component" value="Unassembled WGS sequence"/>
</dbReference>
<keyword evidence="2" id="KW-0808">Transferase</keyword>
<evidence type="ECO:0000256" key="1">
    <source>
        <dbReference type="ARBA" id="ARBA00005189"/>
    </source>
</evidence>
<comment type="caution">
    <text evidence="5">The sequence shown here is derived from an EMBL/GenBank/DDBJ whole genome shotgun (WGS) entry which is preliminary data.</text>
</comment>
<evidence type="ECO:0000259" key="4">
    <source>
        <dbReference type="SMART" id="SM00563"/>
    </source>
</evidence>
<dbReference type="PANTHER" id="PTHR10434">
    <property type="entry name" value="1-ACYL-SN-GLYCEROL-3-PHOSPHATE ACYLTRANSFERASE"/>
    <property type="match status" value="1"/>
</dbReference>
<dbReference type="RefSeq" id="WP_192155954.1">
    <property type="nucleotide sequence ID" value="NZ_JADIKK010000008.1"/>
</dbReference>
<organism evidence="5 6">
    <name type="scientific">Rhodanobacter hydrolyticus</name>
    <dbReference type="NCBI Taxonomy" id="2250595"/>
    <lineage>
        <taxon>Bacteria</taxon>
        <taxon>Pseudomonadati</taxon>
        <taxon>Pseudomonadota</taxon>
        <taxon>Gammaproteobacteria</taxon>
        <taxon>Lysobacterales</taxon>
        <taxon>Rhodanobacteraceae</taxon>
        <taxon>Rhodanobacter</taxon>
    </lineage>
</organism>
<dbReference type="SUPFAM" id="SSF69593">
    <property type="entry name" value="Glycerol-3-phosphate (1)-acyltransferase"/>
    <property type="match status" value="1"/>
</dbReference>
<keyword evidence="6" id="KW-1185">Reference proteome</keyword>
<dbReference type="PANTHER" id="PTHR10434:SF11">
    <property type="entry name" value="1-ACYL-SN-GLYCEROL-3-PHOSPHATE ACYLTRANSFERASE"/>
    <property type="match status" value="1"/>
</dbReference>
<dbReference type="CDD" id="cd07989">
    <property type="entry name" value="LPLAT_AGPAT-like"/>
    <property type="match status" value="1"/>
</dbReference>
<gene>
    <name evidence="5" type="ORF">ISP25_12795</name>
</gene>
<sequence>MLEPLVARSLTGFIRLLTGSRVFWSEQLAPGPRVYYGNHSSHGDFVLIWSALPPALRAQARPVAAAEYWRRGALRRYLIRRVFKGVLVERDAAQRTEDPITTMTAAIEAGDALILFPEGTRNPGEGLLPFKSGLYHLATRCADLELVPVWLENLNRVMPKGRLIPLPLLCTARFGMPLRLAAGEDKQGFLERTRTALLALAPKEA</sequence>
<evidence type="ECO:0000256" key="3">
    <source>
        <dbReference type="ARBA" id="ARBA00023315"/>
    </source>
</evidence>
<evidence type="ECO:0000256" key="2">
    <source>
        <dbReference type="ARBA" id="ARBA00022679"/>
    </source>
</evidence>
<proteinExistence type="predicted"/>
<dbReference type="EMBL" id="JADIKK010000008">
    <property type="protein sequence ID" value="MFK2877950.1"/>
    <property type="molecule type" value="Genomic_DNA"/>
</dbReference>
<protein>
    <submittedName>
        <fullName evidence="5">1-acyl-sn-glycerol-3-phosphate acyltransferase</fullName>
    </submittedName>
</protein>
<keyword evidence="3 5" id="KW-0012">Acyltransferase</keyword>
<reference evidence="5 6" key="1">
    <citation type="submission" date="2020-10" db="EMBL/GenBank/DDBJ databases">
        <title>Phylogeny of dyella-like bacteria.</title>
        <authorList>
            <person name="Fu J."/>
        </authorList>
    </citation>
    <scope>NUCLEOTIDE SEQUENCE [LARGE SCALE GENOMIC DNA]</scope>
    <source>
        <strain evidence="5 6">KACC 19113</strain>
    </source>
</reference>
<accession>A0ABW8J8P6</accession>
<dbReference type="InterPro" id="IPR002123">
    <property type="entry name" value="Plipid/glycerol_acylTrfase"/>
</dbReference>
<dbReference type="Pfam" id="PF01553">
    <property type="entry name" value="Acyltransferase"/>
    <property type="match status" value="1"/>
</dbReference>
<comment type="pathway">
    <text evidence="1">Lipid metabolism.</text>
</comment>
<dbReference type="GO" id="GO:0016746">
    <property type="term" value="F:acyltransferase activity"/>
    <property type="evidence" value="ECO:0007669"/>
    <property type="project" value="UniProtKB-KW"/>
</dbReference>
<dbReference type="SMART" id="SM00563">
    <property type="entry name" value="PlsC"/>
    <property type="match status" value="1"/>
</dbReference>